<sequence>MSLNQNYSLQTGVVLEISAATLHHLIKSAAYEQRTTALIKIRRPADLYDYLSVIVHQDAHGLIKRRHAWAKKIKGDLLAGKPVSFKNFDNLFWRHLDEEDPDGDEWYRLIADERFHFQLTSLLDTLRSVERRLHQTINTPSDLNLGLGNVDMMTSDISLFQY</sequence>
<accession>A0A1N6FCV8</accession>
<organism evidence="1 2">
    <name type="scientific">Nitrosomonas cryotolerans ATCC 49181</name>
    <dbReference type="NCBI Taxonomy" id="1131553"/>
    <lineage>
        <taxon>Bacteria</taxon>
        <taxon>Pseudomonadati</taxon>
        <taxon>Pseudomonadota</taxon>
        <taxon>Betaproteobacteria</taxon>
        <taxon>Nitrosomonadales</taxon>
        <taxon>Nitrosomonadaceae</taxon>
        <taxon>Nitrosomonas</taxon>
    </lineage>
</organism>
<dbReference type="EMBL" id="FSRO01000001">
    <property type="protein sequence ID" value="SIN93121.1"/>
    <property type="molecule type" value="Genomic_DNA"/>
</dbReference>
<protein>
    <submittedName>
        <fullName evidence="1">Uncharacterized protein</fullName>
    </submittedName>
</protein>
<dbReference type="RefSeq" id="WP_051537701.1">
    <property type="nucleotide sequence ID" value="NZ_FSRO01000001.1"/>
</dbReference>
<evidence type="ECO:0000313" key="1">
    <source>
        <dbReference type="EMBL" id="SIN93121.1"/>
    </source>
</evidence>
<evidence type="ECO:0000313" key="2">
    <source>
        <dbReference type="Proteomes" id="UP000185062"/>
    </source>
</evidence>
<gene>
    <name evidence="1" type="ORF">SAMN02743940_0200</name>
</gene>
<reference evidence="1 2" key="1">
    <citation type="submission" date="2016-12" db="EMBL/GenBank/DDBJ databases">
        <authorList>
            <person name="Song W.-J."/>
            <person name="Kurnit D.M."/>
        </authorList>
    </citation>
    <scope>NUCLEOTIDE SEQUENCE [LARGE SCALE GENOMIC DNA]</scope>
    <source>
        <strain evidence="1 2">ATCC 49181</strain>
    </source>
</reference>
<dbReference type="Proteomes" id="UP000185062">
    <property type="component" value="Unassembled WGS sequence"/>
</dbReference>
<dbReference type="eggNOG" id="ENOG5030YDV">
    <property type="taxonomic scope" value="Bacteria"/>
</dbReference>
<proteinExistence type="predicted"/>
<keyword evidence="2" id="KW-1185">Reference proteome</keyword>
<dbReference type="AlphaFoldDB" id="A0A1N6FCV8"/>
<name>A0A1N6FCV8_9PROT</name>